<protein>
    <recommendedName>
        <fullName evidence="1">MOSC domain-containing protein</fullName>
    </recommendedName>
</protein>
<dbReference type="AlphaFoldDB" id="A0A381YHU4"/>
<dbReference type="GO" id="GO:0030170">
    <property type="term" value="F:pyridoxal phosphate binding"/>
    <property type="evidence" value="ECO:0007669"/>
    <property type="project" value="InterPro"/>
</dbReference>
<proteinExistence type="predicted"/>
<reference evidence="2" key="1">
    <citation type="submission" date="2018-05" db="EMBL/GenBank/DDBJ databases">
        <authorList>
            <person name="Lanie J.A."/>
            <person name="Ng W.-L."/>
            <person name="Kazmierczak K.M."/>
            <person name="Andrzejewski T.M."/>
            <person name="Davidsen T.M."/>
            <person name="Wayne K.J."/>
            <person name="Tettelin H."/>
            <person name="Glass J.I."/>
            <person name="Rusch D."/>
            <person name="Podicherti R."/>
            <person name="Tsui H.-C.T."/>
            <person name="Winkler M.E."/>
        </authorList>
    </citation>
    <scope>NUCLEOTIDE SEQUENCE</scope>
</reference>
<dbReference type="InterPro" id="IPR011037">
    <property type="entry name" value="Pyrv_Knase-like_insert_dom_sf"/>
</dbReference>
<evidence type="ECO:0000313" key="2">
    <source>
        <dbReference type="EMBL" id="SVA76599.1"/>
    </source>
</evidence>
<sequence length="150" mass="16687">MSGRVERIWIKRSKQHNMDEIGEVRVKAGKGIVGNADQGGRRQITLITHERWEELMRELGVSLDPSNRRANLLLSGIELANTGERVLEVGNTRLRVRGETHPCNLMEQVVPGLRDAMAREWGGGVFAEVLIDGSISVGDTARWSDESNKS</sequence>
<dbReference type="Gene3D" id="2.40.33.20">
    <property type="entry name" value="PK beta-barrel domain-like"/>
    <property type="match status" value="1"/>
</dbReference>
<evidence type="ECO:0000259" key="1">
    <source>
        <dbReference type="PROSITE" id="PS51340"/>
    </source>
</evidence>
<dbReference type="EMBL" id="UINC01018271">
    <property type="protein sequence ID" value="SVA76599.1"/>
    <property type="molecule type" value="Genomic_DNA"/>
</dbReference>
<dbReference type="PANTHER" id="PTHR36930">
    <property type="entry name" value="METAL-SULFUR CLUSTER BIOSYNTHESIS PROTEINS YUAD-RELATED"/>
    <property type="match status" value="1"/>
</dbReference>
<dbReference type="GO" id="GO:0030151">
    <property type="term" value="F:molybdenum ion binding"/>
    <property type="evidence" value="ECO:0007669"/>
    <property type="project" value="InterPro"/>
</dbReference>
<dbReference type="Pfam" id="PF03473">
    <property type="entry name" value="MOSC"/>
    <property type="match status" value="1"/>
</dbReference>
<name>A0A381YHU4_9ZZZZ</name>
<dbReference type="InterPro" id="IPR005302">
    <property type="entry name" value="MoCF_Sase_C"/>
</dbReference>
<gene>
    <name evidence="2" type="ORF">METZ01_LOCUS129453</name>
</gene>
<dbReference type="InterPro" id="IPR052716">
    <property type="entry name" value="MOSC_domain"/>
</dbReference>
<dbReference type="SUPFAM" id="SSF50800">
    <property type="entry name" value="PK beta-barrel domain-like"/>
    <property type="match status" value="1"/>
</dbReference>
<accession>A0A381YHU4</accession>
<organism evidence="2">
    <name type="scientific">marine metagenome</name>
    <dbReference type="NCBI Taxonomy" id="408172"/>
    <lineage>
        <taxon>unclassified sequences</taxon>
        <taxon>metagenomes</taxon>
        <taxon>ecological metagenomes</taxon>
    </lineage>
</organism>
<dbReference type="PROSITE" id="PS51340">
    <property type="entry name" value="MOSC"/>
    <property type="match status" value="1"/>
</dbReference>
<dbReference type="GO" id="GO:0003824">
    <property type="term" value="F:catalytic activity"/>
    <property type="evidence" value="ECO:0007669"/>
    <property type="project" value="InterPro"/>
</dbReference>
<dbReference type="PANTHER" id="PTHR36930:SF1">
    <property type="entry name" value="MOSC DOMAIN-CONTAINING PROTEIN"/>
    <property type="match status" value="1"/>
</dbReference>
<feature type="domain" description="MOSC" evidence="1">
    <location>
        <begin position="19"/>
        <end position="144"/>
    </location>
</feature>